<dbReference type="PANTHER" id="PTHR43047:SF72">
    <property type="entry name" value="OSMOSENSING HISTIDINE PROTEIN KINASE SLN1"/>
    <property type="match status" value="1"/>
</dbReference>
<evidence type="ECO:0000259" key="10">
    <source>
        <dbReference type="PROSITE" id="PS50110"/>
    </source>
</evidence>
<dbReference type="Gene3D" id="3.30.50.10">
    <property type="entry name" value="Erythroid Transcription Factor GATA-1, subunit A"/>
    <property type="match status" value="1"/>
</dbReference>
<dbReference type="SUPFAM" id="SSF57716">
    <property type="entry name" value="Glucocorticoid receptor-like (DNA-binding domain)"/>
    <property type="match status" value="1"/>
</dbReference>
<evidence type="ECO:0000256" key="4">
    <source>
        <dbReference type="ARBA" id="ARBA00022679"/>
    </source>
</evidence>
<evidence type="ECO:0000256" key="7">
    <source>
        <dbReference type="PROSITE-ProRule" id="PRU00169"/>
    </source>
</evidence>
<dbReference type="CDD" id="cd00202">
    <property type="entry name" value="ZnF_GATA"/>
    <property type="match status" value="1"/>
</dbReference>
<dbReference type="InterPro" id="IPR003594">
    <property type="entry name" value="HATPase_dom"/>
</dbReference>
<dbReference type="InterPro" id="IPR036890">
    <property type="entry name" value="HATPase_C_sf"/>
</dbReference>
<feature type="region of interest" description="Disordered" evidence="8">
    <location>
        <begin position="423"/>
        <end position="463"/>
    </location>
</feature>
<dbReference type="SMART" id="SM00448">
    <property type="entry name" value="REC"/>
    <property type="match status" value="1"/>
</dbReference>
<keyword evidence="3 7" id="KW-0597">Phosphoprotein</keyword>
<dbReference type="SMART" id="SM00388">
    <property type="entry name" value="HisKA"/>
    <property type="match status" value="1"/>
</dbReference>
<dbReference type="CDD" id="cd17546">
    <property type="entry name" value="REC_hyHK_CKI1_RcsC-like"/>
    <property type="match status" value="1"/>
</dbReference>
<dbReference type="PRINTS" id="PR00344">
    <property type="entry name" value="BCTRLSENSOR"/>
</dbReference>
<keyword evidence="6" id="KW-0863">Zinc-finger</keyword>
<sequence length="1341" mass="146930">MDQYCIMPRTSQELQHQAQAYGVVSSRRISLPDKCSSAQYRTESLQSVGEPLSNVSVFRTSAIATALASELESSHRDNKWASSLPCDTTAKYSSLTSRSRTEHRKKASDWTRGDKISHANRRKQQQLTSGRNGPTSCTSCHVTETPKWRKGPLGPSTLCNVVLRSDLSRLDTVHDPTALSGLATFSMSTTKGASPIESIRECETARYDELLRATCRPIDQVTSADLSVCPDPILTSLAQLATYRTATERSLISLFDKNEQYIIAEATPTTSLIPNLATGQDGDEFWLSGTHIARKDGVCDYTLRVIEDTLHETRSDELPAVIVQDLVTDPRFSSSPYCQPGTIARFYAAVPIRSPRGVNIGVFCVINSKPGFHWTEKDTNILRTLSQTIMDHLESNYVKKVLKRKMQMSIGLRNFSNRRLLSSQTNSESATAKDSISINPGSAKQKQTENELQESQPTLHESRPAIRTFNSDSQEINHKSSVVTNPFLQAAIVIAESLQIDACMFFSGDSRELHAANSSATKTEDKNSLETSPHSPIICSGDKMKHHVAVQSLLPCQVLGSSSADSTNLSRDSALSQMFLAQLFKRYPEGCVFDFQSNQNFNFNRPPTPEDHARPDTKQDSQGLKHSRANSDDGLDELIHEKTHILNAFPNAQTIAFTPIWDPQKGTWAIGGFMCSTKPHFEFDKDSELPFLRAIGTLAASEAFRLESSAADKAKSDILGSISHELRSPLHGITLGLELLNDSGLGVAQQNIAHMIETCCRTLCETTEHLLDFSKVNQTAQQNPLNSVQNQSNPNGTGAGGLARPVSLDLLVEDVMESVSAGHDYQCLSMAEVFINSKPRKHSNIRAIRQLDSMQAAEELNPTGSSNDLDQLQKRDVSVFLLYDPACSWYFHTVAGAIRRIVMNIFGNSLKYTSQGIITVSLTQSEPPIAGSQERTVTLVIEDSGRGISEEFLKNGIFKPFSQEDELSTGTGLGLSFVQKLTSQLGGRISIVSQHNVGTKVTVSLPLTLSPIQELPAEQPAEGQNTCRGLRARVVNNVKSLGHASPIVSAEDAVLETLCCNHIGMKLCTESDADRLAPDVIIVTNPTIYDLCRPAKPWRGLPVVVLCSNALVAHKYESACKLAGQTQLHDFISQPLTPLKLEKAISRVIGLWAELQDAPRMSVPMPLHSPYTPDTSATTSLPSPSETASLGKPATSATINSPFGTLTVADDYFQVPRFLLVEDNPINLKILTCFMNKLKQPYETATNGEEAVASYKANPGFFSCVLMDISMPLMDGLEATRQIRAFERYSNLSPALVLVITGLGSQSTRDEATRSGVDSYITKPAKLKELKEVLKSHGFTI</sequence>
<keyword evidence="6" id="KW-0479">Metal-binding</keyword>
<dbReference type="GO" id="GO:0006355">
    <property type="term" value="P:regulation of DNA-templated transcription"/>
    <property type="evidence" value="ECO:0007669"/>
    <property type="project" value="InterPro"/>
</dbReference>
<dbReference type="Pfam" id="PF00072">
    <property type="entry name" value="Response_reg"/>
    <property type="match status" value="1"/>
</dbReference>
<dbReference type="PROSITE" id="PS50114">
    <property type="entry name" value="GATA_ZN_FINGER_2"/>
    <property type="match status" value="1"/>
</dbReference>
<name>A0A4E9E1Q5_GIBZA</name>
<feature type="region of interest" description="Disordered" evidence="8">
    <location>
        <begin position="602"/>
        <end position="631"/>
    </location>
</feature>
<feature type="domain" description="Response regulatory" evidence="10">
    <location>
        <begin position="1217"/>
        <end position="1338"/>
    </location>
</feature>
<dbReference type="SMART" id="SM00387">
    <property type="entry name" value="HATPase_c"/>
    <property type="match status" value="1"/>
</dbReference>
<dbReference type="InterPro" id="IPR005467">
    <property type="entry name" value="His_kinase_dom"/>
</dbReference>
<evidence type="ECO:0000313" key="12">
    <source>
        <dbReference type="EMBL" id="VIO60728.1"/>
    </source>
</evidence>
<dbReference type="GO" id="GO:0009927">
    <property type="term" value="F:histidine phosphotransfer kinase activity"/>
    <property type="evidence" value="ECO:0007669"/>
    <property type="project" value="TreeGrafter"/>
</dbReference>
<dbReference type="InterPro" id="IPR011006">
    <property type="entry name" value="CheY-like_superfamily"/>
</dbReference>
<dbReference type="InterPro" id="IPR013088">
    <property type="entry name" value="Znf_NHR/GATA"/>
</dbReference>
<dbReference type="SUPFAM" id="SSF55874">
    <property type="entry name" value="ATPase domain of HSP90 chaperone/DNA topoisomerase II/histidine kinase"/>
    <property type="match status" value="1"/>
</dbReference>
<feature type="compositionally biased region" description="Polar residues" evidence="8">
    <location>
        <begin position="423"/>
        <end position="445"/>
    </location>
</feature>
<feature type="compositionally biased region" description="Polar residues" evidence="8">
    <location>
        <begin position="125"/>
        <end position="139"/>
    </location>
</feature>
<feature type="domain" description="Histidine kinase" evidence="9">
    <location>
        <begin position="721"/>
        <end position="1009"/>
    </location>
</feature>
<evidence type="ECO:0000256" key="1">
    <source>
        <dbReference type="ARBA" id="ARBA00000085"/>
    </source>
</evidence>
<dbReference type="EC" id="2.7.13.3" evidence="2"/>
<dbReference type="SUPFAM" id="SSF47384">
    <property type="entry name" value="Homodimeric domain of signal transducing histidine kinase"/>
    <property type="match status" value="1"/>
</dbReference>
<dbReference type="SUPFAM" id="SSF55781">
    <property type="entry name" value="GAF domain-like"/>
    <property type="match status" value="1"/>
</dbReference>
<evidence type="ECO:0000256" key="3">
    <source>
        <dbReference type="ARBA" id="ARBA00022553"/>
    </source>
</evidence>
<feature type="compositionally biased region" description="Basic and acidic residues" evidence="8">
    <location>
        <begin position="608"/>
        <end position="619"/>
    </location>
</feature>
<dbReference type="InterPro" id="IPR000679">
    <property type="entry name" value="Znf_GATA"/>
</dbReference>
<gene>
    <name evidence="12" type="ORF">FUG_LOCUS413271</name>
</gene>
<feature type="region of interest" description="Disordered" evidence="8">
    <location>
        <begin position="1164"/>
        <end position="1194"/>
    </location>
</feature>
<dbReference type="GO" id="GO:0008270">
    <property type="term" value="F:zinc ion binding"/>
    <property type="evidence" value="ECO:0007669"/>
    <property type="project" value="UniProtKB-KW"/>
</dbReference>
<dbReference type="InterPro" id="IPR004358">
    <property type="entry name" value="Sig_transdc_His_kin-like_C"/>
</dbReference>
<evidence type="ECO:0000256" key="6">
    <source>
        <dbReference type="PROSITE-ProRule" id="PRU00094"/>
    </source>
</evidence>
<dbReference type="Gene3D" id="3.30.565.10">
    <property type="entry name" value="Histidine kinase-like ATPase, C-terminal domain"/>
    <property type="match status" value="1"/>
</dbReference>
<feature type="region of interest" description="Disordered" evidence="8">
    <location>
        <begin position="92"/>
        <end position="139"/>
    </location>
</feature>
<accession>A0A4E9E1Q5</accession>
<keyword evidence="5" id="KW-0418">Kinase</keyword>
<dbReference type="Pfam" id="PF02518">
    <property type="entry name" value="HATPase_c"/>
    <property type="match status" value="1"/>
</dbReference>
<feature type="modified residue" description="4-aspartylphosphate" evidence="7">
    <location>
        <position position="1268"/>
    </location>
</feature>
<dbReference type="CDD" id="cd00082">
    <property type="entry name" value="HisKA"/>
    <property type="match status" value="1"/>
</dbReference>
<dbReference type="GO" id="GO:0000155">
    <property type="term" value="F:phosphorelay sensor kinase activity"/>
    <property type="evidence" value="ECO:0007669"/>
    <property type="project" value="InterPro"/>
</dbReference>
<dbReference type="SMART" id="SM00401">
    <property type="entry name" value="ZnF_GATA"/>
    <property type="match status" value="1"/>
</dbReference>
<dbReference type="GO" id="GO:0005886">
    <property type="term" value="C:plasma membrane"/>
    <property type="evidence" value="ECO:0007669"/>
    <property type="project" value="TreeGrafter"/>
</dbReference>
<organism evidence="12">
    <name type="scientific">Gibberella zeae</name>
    <name type="common">Wheat head blight fungus</name>
    <name type="synonym">Fusarium graminearum</name>
    <dbReference type="NCBI Taxonomy" id="5518"/>
    <lineage>
        <taxon>Eukaryota</taxon>
        <taxon>Fungi</taxon>
        <taxon>Dikarya</taxon>
        <taxon>Ascomycota</taxon>
        <taxon>Pezizomycotina</taxon>
        <taxon>Sordariomycetes</taxon>
        <taxon>Hypocreomycetidae</taxon>
        <taxon>Hypocreales</taxon>
        <taxon>Nectriaceae</taxon>
        <taxon>Fusarium</taxon>
    </lineage>
</organism>
<proteinExistence type="predicted"/>
<dbReference type="PROSITE" id="PS50109">
    <property type="entry name" value="HIS_KIN"/>
    <property type="match status" value="1"/>
</dbReference>
<dbReference type="SUPFAM" id="SSF52172">
    <property type="entry name" value="CheY-like"/>
    <property type="match status" value="1"/>
</dbReference>
<dbReference type="SMART" id="SM00065">
    <property type="entry name" value="GAF"/>
    <property type="match status" value="1"/>
</dbReference>
<dbReference type="PANTHER" id="PTHR43047">
    <property type="entry name" value="TWO-COMPONENT HISTIDINE PROTEIN KINASE"/>
    <property type="match status" value="1"/>
</dbReference>
<dbReference type="Gene3D" id="1.10.287.130">
    <property type="match status" value="1"/>
</dbReference>
<evidence type="ECO:0000259" key="9">
    <source>
        <dbReference type="PROSITE" id="PS50109"/>
    </source>
</evidence>
<reference evidence="12" key="1">
    <citation type="submission" date="2019-04" db="EMBL/GenBank/DDBJ databases">
        <authorList>
            <person name="Melise S."/>
            <person name="Noan J."/>
            <person name="Okalmin O."/>
        </authorList>
    </citation>
    <scope>NUCLEOTIDE SEQUENCE</scope>
    <source>
        <strain evidence="12">FN9</strain>
    </source>
</reference>
<feature type="compositionally biased region" description="Basic and acidic residues" evidence="8">
    <location>
        <begin position="107"/>
        <end position="117"/>
    </location>
</feature>
<dbReference type="EMBL" id="CAAKMV010000147">
    <property type="protein sequence ID" value="VIO60728.1"/>
    <property type="molecule type" value="Genomic_DNA"/>
</dbReference>
<evidence type="ECO:0000256" key="8">
    <source>
        <dbReference type="SAM" id="MobiDB-lite"/>
    </source>
</evidence>
<feature type="compositionally biased region" description="Polar residues" evidence="8">
    <location>
        <begin position="1172"/>
        <end position="1188"/>
    </location>
</feature>
<feature type="domain" description="GATA-type" evidence="11">
    <location>
        <begin position="131"/>
        <end position="154"/>
    </location>
</feature>
<dbReference type="InterPro" id="IPR029016">
    <property type="entry name" value="GAF-like_dom_sf"/>
</dbReference>
<keyword evidence="4" id="KW-0808">Transferase</keyword>
<dbReference type="PROSITE" id="PS50110">
    <property type="entry name" value="RESPONSE_REGULATORY"/>
    <property type="match status" value="1"/>
</dbReference>
<dbReference type="InterPro" id="IPR003018">
    <property type="entry name" value="GAF"/>
</dbReference>
<dbReference type="InterPro" id="IPR003661">
    <property type="entry name" value="HisK_dim/P_dom"/>
</dbReference>
<dbReference type="InterPro" id="IPR001789">
    <property type="entry name" value="Sig_transdc_resp-reg_receiver"/>
</dbReference>
<dbReference type="InterPro" id="IPR036097">
    <property type="entry name" value="HisK_dim/P_sf"/>
</dbReference>
<comment type="catalytic activity">
    <reaction evidence="1">
        <text>ATP + protein L-histidine = ADP + protein N-phospho-L-histidine.</text>
        <dbReference type="EC" id="2.7.13.3"/>
    </reaction>
</comment>
<dbReference type="Gene3D" id="3.30.450.40">
    <property type="match status" value="1"/>
</dbReference>
<evidence type="ECO:0000259" key="11">
    <source>
        <dbReference type="PROSITE" id="PS50114"/>
    </source>
</evidence>
<dbReference type="Pfam" id="PF00320">
    <property type="entry name" value="GATA"/>
    <property type="match status" value="1"/>
</dbReference>
<dbReference type="Gene3D" id="3.40.50.2300">
    <property type="match status" value="1"/>
</dbReference>
<dbReference type="GO" id="GO:0043565">
    <property type="term" value="F:sequence-specific DNA binding"/>
    <property type="evidence" value="ECO:0007669"/>
    <property type="project" value="InterPro"/>
</dbReference>
<evidence type="ECO:0000256" key="2">
    <source>
        <dbReference type="ARBA" id="ARBA00012438"/>
    </source>
</evidence>
<keyword evidence="6" id="KW-0862">Zinc</keyword>
<evidence type="ECO:0000256" key="5">
    <source>
        <dbReference type="ARBA" id="ARBA00022777"/>
    </source>
</evidence>
<protein>
    <recommendedName>
        <fullName evidence="2">histidine kinase</fullName>
        <ecNumber evidence="2">2.7.13.3</ecNumber>
    </recommendedName>
</protein>
<dbReference type="Pfam" id="PF00512">
    <property type="entry name" value="HisKA"/>
    <property type="match status" value="1"/>
</dbReference>
<dbReference type="Pfam" id="PF01590">
    <property type="entry name" value="GAF"/>
    <property type="match status" value="1"/>
</dbReference>